<evidence type="ECO:0000256" key="3">
    <source>
        <dbReference type="ARBA" id="ARBA00023136"/>
    </source>
</evidence>
<keyword evidence="5" id="KW-0812">Transmembrane</keyword>
<evidence type="ECO:0000259" key="6">
    <source>
        <dbReference type="SMART" id="SM00602"/>
    </source>
</evidence>
<dbReference type="SMART" id="SM00602">
    <property type="entry name" value="VPS10"/>
    <property type="match status" value="1"/>
</dbReference>
<keyword evidence="4" id="KW-0325">Glycoprotein</keyword>
<dbReference type="SUPFAM" id="SSF110296">
    <property type="entry name" value="Oligoxyloglucan reducing end-specific cellobiohydrolase"/>
    <property type="match status" value="1"/>
</dbReference>
<protein>
    <submittedName>
        <fullName evidence="7">DgyrCDS4342</fullName>
    </submittedName>
</protein>
<dbReference type="InterPro" id="IPR015943">
    <property type="entry name" value="WD40/YVTN_repeat-like_dom_sf"/>
</dbReference>
<dbReference type="EMBL" id="CAJFCJ010000006">
    <property type="protein sequence ID" value="CAD5115363.1"/>
    <property type="molecule type" value="Genomic_DNA"/>
</dbReference>
<dbReference type="GO" id="GO:0006895">
    <property type="term" value="P:Golgi to endosome transport"/>
    <property type="evidence" value="ECO:0007669"/>
    <property type="project" value="TreeGrafter"/>
</dbReference>
<evidence type="ECO:0000256" key="5">
    <source>
        <dbReference type="SAM" id="Phobius"/>
    </source>
</evidence>
<evidence type="ECO:0000256" key="2">
    <source>
        <dbReference type="ARBA" id="ARBA00022737"/>
    </source>
</evidence>
<dbReference type="InterPro" id="IPR031778">
    <property type="entry name" value="Sortilin_N"/>
</dbReference>
<accession>A0A7I8VGR1</accession>
<dbReference type="GO" id="GO:0006897">
    <property type="term" value="P:endocytosis"/>
    <property type="evidence" value="ECO:0007669"/>
    <property type="project" value="TreeGrafter"/>
</dbReference>
<evidence type="ECO:0000313" key="8">
    <source>
        <dbReference type="Proteomes" id="UP000549394"/>
    </source>
</evidence>
<organism evidence="7 8">
    <name type="scientific">Dimorphilus gyrociliatus</name>
    <dbReference type="NCBI Taxonomy" id="2664684"/>
    <lineage>
        <taxon>Eukaryota</taxon>
        <taxon>Metazoa</taxon>
        <taxon>Spiralia</taxon>
        <taxon>Lophotrochozoa</taxon>
        <taxon>Annelida</taxon>
        <taxon>Polychaeta</taxon>
        <taxon>Polychaeta incertae sedis</taxon>
        <taxon>Dinophilidae</taxon>
        <taxon>Dimorphilus</taxon>
    </lineage>
</organism>
<dbReference type="GO" id="GO:0005794">
    <property type="term" value="C:Golgi apparatus"/>
    <property type="evidence" value="ECO:0007669"/>
    <property type="project" value="TreeGrafter"/>
</dbReference>
<gene>
    <name evidence="7" type="ORF">DGYR_LOCUS4114</name>
</gene>
<evidence type="ECO:0000256" key="4">
    <source>
        <dbReference type="ARBA" id="ARBA00023180"/>
    </source>
</evidence>
<dbReference type="PANTHER" id="PTHR12106:SF23">
    <property type="entry name" value="SORTILIN"/>
    <property type="match status" value="1"/>
</dbReference>
<evidence type="ECO:0000313" key="7">
    <source>
        <dbReference type="EMBL" id="CAD5115363.1"/>
    </source>
</evidence>
<dbReference type="Pfam" id="PF15902">
    <property type="entry name" value="Sortilin-Vps10"/>
    <property type="match status" value="1"/>
</dbReference>
<keyword evidence="8" id="KW-1185">Reference proteome</keyword>
<dbReference type="GO" id="GO:0005829">
    <property type="term" value="C:cytosol"/>
    <property type="evidence" value="ECO:0007669"/>
    <property type="project" value="GOC"/>
</dbReference>
<feature type="transmembrane region" description="Helical" evidence="5">
    <location>
        <begin position="698"/>
        <end position="720"/>
    </location>
</feature>
<dbReference type="InterPro" id="IPR006581">
    <property type="entry name" value="VPS10"/>
</dbReference>
<comment type="caution">
    <text evidence="7">The sequence shown here is derived from an EMBL/GenBank/DDBJ whole genome shotgun (WGS) entry which is preliminary data.</text>
</comment>
<sequence>MANEQSNIQSQLSFKGSLEGIHHLKGVKDITGEAFKRKRWRRSLNDNSDSICSSRKVEIEGRLQANGIKEKFLTEVLIAVTTNSINYLKPSTVYRRFIDHGRSFTKINKAVAKDKAELLIRPGNGLQKHALDTTKLYIIESIEYKSIIYISHDSGKTWKKTVADFDISSVFVFHPIKQQLILTLNDRRIDRPLYISKDGAFSWRLLRYYVVEFSWSDIDEDIIYATVKDDFHNPLHKLLKINVRNNKTQVVLDNVHSFGNKQKFLYASVQLPKKEVRMLMVSIDEAKTWIEAQVPHLTSDRFFSVLDMSEDLIFLHVDNPGDTGHGTLYTSGARGLVYSESLLRHLYPNTRTGDLTDFYKVLSMDGVYITSKILESTTIITLISYDRGAEWKSVPVPKNAECSMEVCSLQIYNSYSASQGVKGSRPVSVANAPGLIIVHGHVGDSLQRRDTDVYISNDGGYSFFLALKGPHIVQIGDHGGLLVAIPKDGVSKTLKFSTDEGNCWIDYKFTTKEIIVTGLLTEPGNKVMTVSIWGYTEDTHEWNIIVVDFEAVIKEQCKQTDYEEFHPHKGNKLNGCYLGLKKVLKKLKKDSICRNGYDYSVEVKDSSVCKCDKSDYECDYGYVRNGIDECKISPDFKGEDLFICERGHLEKIVSEGYRLIPGDKCKGGFRPISREIDMTKVCRKENRMIYSKHKSVSAGKIAFCVIFVLFLVCAILIFLWRRYYTKKADTGVQYSILTEESKRVSIWSDNEDELNKFENTTHNSTDTAKINDSSAIKPFHDDSDVEMLE</sequence>
<dbReference type="GO" id="GO:0016050">
    <property type="term" value="P:vesicle organization"/>
    <property type="evidence" value="ECO:0007669"/>
    <property type="project" value="TreeGrafter"/>
</dbReference>
<dbReference type="PANTHER" id="PTHR12106">
    <property type="entry name" value="SORTILIN RELATED"/>
    <property type="match status" value="1"/>
</dbReference>
<name>A0A7I8VGR1_9ANNE</name>
<dbReference type="Gene3D" id="2.10.70.80">
    <property type="match status" value="1"/>
</dbReference>
<proteinExistence type="predicted"/>
<keyword evidence="2" id="KW-0677">Repeat</keyword>
<keyword evidence="3 5" id="KW-0472">Membrane</keyword>
<comment type="subcellular location">
    <subcellularLocation>
        <location evidence="1">Membrane</location>
    </subcellularLocation>
</comment>
<feature type="domain" description="VPS10" evidence="6">
    <location>
        <begin position="82"/>
        <end position="686"/>
    </location>
</feature>
<dbReference type="OrthoDB" id="443634at2759"/>
<dbReference type="GO" id="GO:0016020">
    <property type="term" value="C:membrane"/>
    <property type="evidence" value="ECO:0007669"/>
    <property type="project" value="UniProtKB-SubCell"/>
</dbReference>
<dbReference type="AlphaFoldDB" id="A0A7I8VGR1"/>
<reference evidence="7 8" key="1">
    <citation type="submission" date="2020-08" db="EMBL/GenBank/DDBJ databases">
        <authorList>
            <person name="Hejnol A."/>
        </authorList>
    </citation>
    <scope>NUCLEOTIDE SEQUENCE [LARGE SCALE GENOMIC DNA]</scope>
</reference>
<dbReference type="Pfam" id="PF15901">
    <property type="entry name" value="Sortilin_C"/>
    <property type="match status" value="1"/>
</dbReference>
<keyword evidence="5" id="KW-1133">Transmembrane helix</keyword>
<dbReference type="InterPro" id="IPR050310">
    <property type="entry name" value="VPS10-sortilin"/>
</dbReference>
<dbReference type="Gene3D" id="3.30.60.270">
    <property type="match status" value="1"/>
</dbReference>
<dbReference type="Gene3D" id="2.130.10.10">
    <property type="entry name" value="YVTN repeat-like/Quinoprotein amine dehydrogenase"/>
    <property type="match status" value="1"/>
</dbReference>
<dbReference type="InterPro" id="IPR031777">
    <property type="entry name" value="Sortilin_C"/>
</dbReference>
<evidence type="ECO:0000256" key="1">
    <source>
        <dbReference type="ARBA" id="ARBA00004370"/>
    </source>
</evidence>
<dbReference type="Proteomes" id="UP000549394">
    <property type="component" value="Unassembled WGS sequence"/>
</dbReference>